<reference evidence="2 3" key="1">
    <citation type="journal article" date="2013" name="ISME J.">
        <title>By their genes ye shall know them: genomic signatures of predatory bacteria.</title>
        <authorList>
            <person name="Pasternak Z."/>
            <person name="Pietrokovski S."/>
            <person name="Rotem O."/>
            <person name="Gophna U."/>
            <person name="Lurie-Weinberger M.N."/>
            <person name="Jurkevitch E."/>
        </authorList>
    </citation>
    <scope>NUCLEOTIDE SEQUENCE [LARGE SCALE GENOMIC DNA]</scope>
    <source>
        <strain evidence="2 3">JSS</strain>
    </source>
</reference>
<keyword evidence="1" id="KW-0732">Signal</keyword>
<organism evidence="2 3">
    <name type="scientific">Pseudobdellovibrio exovorus JSS</name>
    <dbReference type="NCBI Taxonomy" id="1184267"/>
    <lineage>
        <taxon>Bacteria</taxon>
        <taxon>Pseudomonadati</taxon>
        <taxon>Bdellovibrionota</taxon>
        <taxon>Bdellovibrionia</taxon>
        <taxon>Bdellovibrionales</taxon>
        <taxon>Pseudobdellovibrionaceae</taxon>
        <taxon>Pseudobdellovibrio</taxon>
    </lineage>
</organism>
<gene>
    <name evidence="2" type="ORF">A11Q_2026</name>
</gene>
<protein>
    <submittedName>
        <fullName evidence="2">Uncharacterized protein</fullName>
    </submittedName>
</protein>
<proteinExistence type="predicted"/>
<dbReference type="Proteomes" id="UP000012040">
    <property type="component" value="Chromosome"/>
</dbReference>
<dbReference type="RefSeq" id="WP_015470732.1">
    <property type="nucleotide sequence ID" value="NC_020813.1"/>
</dbReference>
<dbReference type="HOGENOM" id="CLU_2367156_0_0_7"/>
<dbReference type="EMBL" id="CP003537">
    <property type="protein sequence ID" value="AGH96242.1"/>
    <property type="molecule type" value="Genomic_DNA"/>
</dbReference>
<feature type="chain" id="PRO_5004060516" evidence="1">
    <location>
        <begin position="28"/>
        <end position="95"/>
    </location>
</feature>
<dbReference type="STRING" id="1184267.A11Q_2026"/>
<evidence type="ECO:0000256" key="1">
    <source>
        <dbReference type="SAM" id="SignalP"/>
    </source>
</evidence>
<dbReference type="PROSITE" id="PS51257">
    <property type="entry name" value="PROKAR_LIPOPROTEIN"/>
    <property type="match status" value="1"/>
</dbReference>
<name>M4VA11_9BACT</name>
<dbReference type="PATRIC" id="fig|1184267.3.peg.2051"/>
<evidence type="ECO:0000313" key="2">
    <source>
        <dbReference type="EMBL" id="AGH96242.1"/>
    </source>
</evidence>
<accession>M4VA11</accession>
<keyword evidence="3" id="KW-1185">Reference proteome</keyword>
<feature type="signal peptide" evidence="1">
    <location>
        <begin position="1"/>
        <end position="27"/>
    </location>
</feature>
<sequence length="95" mass="10487">MKLKAIQFILLVSGLFLSSCLSSCSWGKEVPTATHSNKGPQGVLPISPQAQDCKWQFTAEMTPLQVAQTAYRMQQECQLSEQEILQLAKLTTADD</sequence>
<dbReference type="KEGG" id="bex:A11Q_2026"/>
<dbReference type="AlphaFoldDB" id="M4VA11"/>
<evidence type="ECO:0000313" key="3">
    <source>
        <dbReference type="Proteomes" id="UP000012040"/>
    </source>
</evidence>